<gene>
    <name evidence="2" type="ordered locus">RLO149_c014980</name>
</gene>
<organism evidence="2 3">
    <name type="scientific">Roseobacter litoralis (strain ATCC 49566 / DSM 6996 / JCM 21268 / NBRC 15278 / OCh 149)</name>
    <dbReference type="NCBI Taxonomy" id="391595"/>
    <lineage>
        <taxon>Bacteria</taxon>
        <taxon>Pseudomonadati</taxon>
        <taxon>Pseudomonadota</taxon>
        <taxon>Alphaproteobacteria</taxon>
        <taxon>Rhodobacterales</taxon>
        <taxon>Roseobacteraceae</taxon>
        <taxon>Roseobacter</taxon>
    </lineage>
</organism>
<dbReference type="OrthoDB" id="8673316at2"/>
<protein>
    <recommendedName>
        <fullName evidence="4">Extracellular solute-binding protein</fullName>
    </recommendedName>
</protein>
<name>F7ZFV3_ROSLO</name>
<dbReference type="EMBL" id="CP002623">
    <property type="protein sequence ID" value="AEI93493.1"/>
    <property type="molecule type" value="Genomic_DNA"/>
</dbReference>
<dbReference type="AlphaFoldDB" id="F7ZFV3"/>
<dbReference type="eggNOG" id="COG1840">
    <property type="taxonomic scope" value="Bacteria"/>
</dbReference>
<dbReference type="RefSeq" id="WP_013961429.1">
    <property type="nucleotide sequence ID" value="NC_015730.1"/>
</dbReference>
<keyword evidence="3" id="KW-1185">Reference proteome</keyword>
<dbReference type="HOGENOM" id="CLU_026974_12_0_5"/>
<dbReference type="GO" id="GO:0030288">
    <property type="term" value="C:outer membrane-bounded periplasmic space"/>
    <property type="evidence" value="ECO:0007669"/>
    <property type="project" value="TreeGrafter"/>
</dbReference>
<keyword evidence="1" id="KW-0732">Signal</keyword>
<evidence type="ECO:0000313" key="3">
    <source>
        <dbReference type="Proteomes" id="UP000001353"/>
    </source>
</evidence>
<sequence>MRHTLVLILALILCGDAASGQEWEDRQRFGAADASTTLHILSSTDTALFAPVLAAFVAGRDSVAIEYFVAGTADLNSIFRQSPNAYDVVISSAMDLQFKLANDGFAQPMEMLGYPDWAHWRHTLFGFTSEPAAIVLNRQAFDGRDVPQTRQAVIRVLRESPDQFRGRVGTYDVRQSGLGYLFATQDARTSETYWRLMEVMGNLEVQLYCCSGAMIEDVAAGKILLAYNVLGSYAAAREDLAHQLEIVFPSDFQTIMMRTALISAQTANPEVSREFMRHLLGASTKPVPGSRALLPILELDGDAAGQAMIELSPALLTYLDALKSRGFLAEWVNAMIQ</sequence>
<accession>F7ZFV3</accession>
<evidence type="ECO:0000313" key="2">
    <source>
        <dbReference type="EMBL" id="AEI93493.1"/>
    </source>
</evidence>
<dbReference type="PANTHER" id="PTHR30006">
    <property type="entry name" value="THIAMINE-BINDING PERIPLASMIC PROTEIN-RELATED"/>
    <property type="match status" value="1"/>
</dbReference>
<dbReference type="Proteomes" id="UP000001353">
    <property type="component" value="Chromosome"/>
</dbReference>
<dbReference type="STRING" id="391595.RLO149_c014980"/>
<dbReference type="Gene3D" id="3.40.190.10">
    <property type="entry name" value="Periplasmic binding protein-like II"/>
    <property type="match status" value="2"/>
</dbReference>
<evidence type="ECO:0000256" key="1">
    <source>
        <dbReference type="ARBA" id="ARBA00022729"/>
    </source>
</evidence>
<dbReference type="KEGG" id="rli:RLO149_c014980"/>
<dbReference type="PANTHER" id="PTHR30006:SF25">
    <property type="entry name" value="PHOSPHOGLYCERATE TRANSPORT REGULATORY PROTEIN PGTC"/>
    <property type="match status" value="1"/>
</dbReference>
<evidence type="ECO:0008006" key="4">
    <source>
        <dbReference type="Google" id="ProtNLM"/>
    </source>
</evidence>
<dbReference type="SUPFAM" id="SSF53850">
    <property type="entry name" value="Periplasmic binding protein-like II"/>
    <property type="match status" value="1"/>
</dbReference>
<proteinExistence type="predicted"/>
<reference evidence="2 3" key="1">
    <citation type="journal article" date="2011" name="BMC Genomics">
        <title>Comparative genome analysis and genome-guided physiological analysis of Roseobacter litoralis.</title>
        <authorList>
            <person name="Kalhoefer D."/>
            <person name="Thole S."/>
            <person name="Voget S."/>
            <person name="Lehmann R."/>
            <person name="Liesegang H."/>
            <person name="Wollher A."/>
            <person name="Daniel R."/>
            <person name="Simon M."/>
            <person name="Brinkhoff T."/>
        </authorList>
    </citation>
    <scope>NUCLEOTIDE SEQUENCE [LARGE SCALE GENOMIC DNA]</scope>
    <source>
        <strain evidence="3">ATCC 49566 / DSM 6996 / JCM 21268 / NBRC 15278 / OCh 149</strain>
    </source>
</reference>